<dbReference type="RefSeq" id="XP_067803605.1">
    <property type="nucleotide sequence ID" value="XM_067947041.1"/>
</dbReference>
<keyword evidence="2" id="KW-1185">Reference proteome</keyword>
<evidence type="ECO:0000313" key="1">
    <source>
        <dbReference type="EMBL" id="KAK2196763.1"/>
    </source>
</evidence>
<comment type="caution">
    <text evidence="1">The sequence shown here is derived from an EMBL/GenBank/DDBJ whole genome shotgun (WGS) entry which is preliminary data.</text>
</comment>
<name>A0AAD9UP57_9APIC</name>
<dbReference type="KEGG" id="bdw:94336310"/>
<gene>
    <name evidence="1" type="ORF">BdWA1_002012</name>
</gene>
<organism evidence="1 2">
    <name type="scientific">Babesia duncani</name>
    <dbReference type="NCBI Taxonomy" id="323732"/>
    <lineage>
        <taxon>Eukaryota</taxon>
        <taxon>Sar</taxon>
        <taxon>Alveolata</taxon>
        <taxon>Apicomplexa</taxon>
        <taxon>Aconoidasida</taxon>
        <taxon>Piroplasmida</taxon>
        <taxon>Babesiidae</taxon>
        <taxon>Babesia</taxon>
    </lineage>
</organism>
<dbReference type="Proteomes" id="UP001214638">
    <property type="component" value="Unassembled WGS sequence"/>
</dbReference>
<dbReference type="AlphaFoldDB" id="A0AAD9UP57"/>
<proteinExistence type="predicted"/>
<sequence>MYLSHTHTVQKFIKCVYIDTFNLMNICAVGQRYCEGTKSSSRFIHFIETFITIIKTNVNENICLINRIVLI</sequence>
<reference evidence="1" key="1">
    <citation type="journal article" date="2023" name="Nat. Microbiol.">
        <title>Babesia duncani multi-omics identifies virulence factors and drug targets.</title>
        <authorList>
            <person name="Singh P."/>
            <person name="Lonardi S."/>
            <person name="Liang Q."/>
            <person name="Vydyam P."/>
            <person name="Khabirova E."/>
            <person name="Fang T."/>
            <person name="Gihaz S."/>
            <person name="Thekkiniath J."/>
            <person name="Munshi M."/>
            <person name="Abel S."/>
            <person name="Ciampossin L."/>
            <person name="Batugedara G."/>
            <person name="Gupta M."/>
            <person name="Lu X.M."/>
            <person name="Lenz T."/>
            <person name="Chakravarty S."/>
            <person name="Cornillot E."/>
            <person name="Hu Y."/>
            <person name="Ma W."/>
            <person name="Gonzalez L.M."/>
            <person name="Sanchez S."/>
            <person name="Estrada K."/>
            <person name="Sanchez-Flores A."/>
            <person name="Montero E."/>
            <person name="Harb O.S."/>
            <person name="Le Roch K.G."/>
            <person name="Mamoun C.B."/>
        </authorList>
    </citation>
    <scope>NUCLEOTIDE SEQUENCE</scope>
    <source>
        <strain evidence="1">WA1</strain>
    </source>
</reference>
<protein>
    <submittedName>
        <fullName evidence="1">Uncharacterized protein</fullName>
    </submittedName>
</protein>
<evidence type="ECO:0000313" key="2">
    <source>
        <dbReference type="Proteomes" id="UP001214638"/>
    </source>
</evidence>
<dbReference type="EMBL" id="JALLKP010000002">
    <property type="protein sequence ID" value="KAK2196763.1"/>
    <property type="molecule type" value="Genomic_DNA"/>
</dbReference>
<dbReference type="GeneID" id="94336310"/>
<accession>A0AAD9UP57</accession>